<protein>
    <recommendedName>
        <fullName evidence="7 8">Ribonuclease P protein component</fullName>
        <shortName evidence="7">RNase P protein</shortName>
        <shortName evidence="7">RNaseP protein</shortName>
        <ecNumber evidence="7 8">3.1.26.5</ecNumber>
    </recommendedName>
    <alternativeName>
        <fullName evidence="7">Protein C5</fullName>
    </alternativeName>
</protein>
<dbReference type="Proteomes" id="UP000182589">
    <property type="component" value="Unassembled WGS sequence"/>
</dbReference>
<accession>A0A1H2X3R1</accession>
<keyword evidence="11" id="KW-1185">Reference proteome</keyword>
<evidence type="ECO:0000256" key="4">
    <source>
        <dbReference type="ARBA" id="ARBA00022759"/>
    </source>
</evidence>
<dbReference type="GO" id="GO:0030677">
    <property type="term" value="C:ribonuclease P complex"/>
    <property type="evidence" value="ECO:0007669"/>
    <property type="project" value="TreeGrafter"/>
</dbReference>
<dbReference type="GO" id="GO:0001682">
    <property type="term" value="P:tRNA 5'-leader removal"/>
    <property type="evidence" value="ECO:0007669"/>
    <property type="project" value="UniProtKB-UniRule"/>
</dbReference>
<evidence type="ECO:0000256" key="6">
    <source>
        <dbReference type="ARBA" id="ARBA00022884"/>
    </source>
</evidence>
<evidence type="ECO:0000313" key="10">
    <source>
        <dbReference type="EMBL" id="SDW87124.1"/>
    </source>
</evidence>
<organism evidence="10 11">
    <name type="scientific">Alicyclobacillus hesperidum</name>
    <dbReference type="NCBI Taxonomy" id="89784"/>
    <lineage>
        <taxon>Bacteria</taxon>
        <taxon>Bacillati</taxon>
        <taxon>Bacillota</taxon>
        <taxon>Bacilli</taxon>
        <taxon>Bacillales</taxon>
        <taxon>Alicyclobacillaceae</taxon>
        <taxon>Alicyclobacillus</taxon>
    </lineage>
</organism>
<dbReference type="NCBIfam" id="TIGR00188">
    <property type="entry name" value="rnpA"/>
    <property type="match status" value="1"/>
</dbReference>
<evidence type="ECO:0000313" key="9">
    <source>
        <dbReference type="EMBL" id="GLV14784.1"/>
    </source>
</evidence>
<comment type="function">
    <text evidence="1 7">RNaseP catalyzes the removal of the 5'-leader sequence from pre-tRNA to produce the mature 5'-terminus. It can also cleave other RNA substrates such as 4.5S RNA. The protein component plays an auxiliary but essential role in vivo by binding to the 5'-leader sequence and broadening the substrate specificity of the ribozyme.</text>
</comment>
<dbReference type="InterPro" id="IPR014721">
    <property type="entry name" value="Ribsml_uS5_D2-typ_fold_subgr"/>
</dbReference>
<keyword evidence="6 7" id="KW-0694">RNA-binding</keyword>
<evidence type="ECO:0000256" key="1">
    <source>
        <dbReference type="ARBA" id="ARBA00002663"/>
    </source>
</evidence>
<dbReference type="EMBL" id="BSRA01000016">
    <property type="protein sequence ID" value="GLV14784.1"/>
    <property type="molecule type" value="Genomic_DNA"/>
</dbReference>
<dbReference type="EMBL" id="FNOJ01000018">
    <property type="protein sequence ID" value="SDW87124.1"/>
    <property type="molecule type" value="Genomic_DNA"/>
</dbReference>
<dbReference type="AlphaFoldDB" id="A0A1H2X3R1"/>
<evidence type="ECO:0000256" key="7">
    <source>
        <dbReference type="HAMAP-Rule" id="MF_00227"/>
    </source>
</evidence>
<dbReference type="PROSITE" id="PS00648">
    <property type="entry name" value="RIBONUCLEASE_P"/>
    <property type="match status" value="1"/>
</dbReference>
<dbReference type="EC" id="3.1.26.5" evidence="7 8"/>
<evidence type="ECO:0000313" key="11">
    <source>
        <dbReference type="Proteomes" id="UP000182589"/>
    </source>
</evidence>
<dbReference type="GO" id="GO:0042781">
    <property type="term" value="F:3'-tRNA processing endoribonuclease activity"/>
    <property type="evidence" value="ECO:0007669"/>
    <property type="project" value="TreeGrafter"/>
</dbReference>
<keyword evidence="3 7" id="KW-0540">Nuclease</keyword>
<dbReference type="Gene3D" id="3.30.230.10">
    <property type="match status" value="1"/>
</dbReference>
<reference evidence="11" key="1">
    <citation type="submission" date="2016-10" db="EMBL/GenBank/DDBJ databases">
        <authorList>
            <person name="Varghese N."/>
        </authorList>
    </citation>
    <scope>NUCLEOTIDE SEQUENCE [LARGE SCALE GENOMIC DNA]</scope>
    <source>
        <strain evidence="11">DSM 12489</strain>
    </source>
</reference>
<dbReference type="Proteomes" id="UP001157137">
    <property type="component" value="Unassembled WGS sequence"/>
</dbReference>
<dbReference type="SUPFAM" id="SSF54211">
    <property type="entry name" value="Ribosomal protein S5 domain 2-like"/>
    <property type="match status" value="1"/>
</dbReference>
<gene>
    <name evidence="7 9" type="primary">rnpA</name>
    <name evidence="9" type="ORF">Heshes_24680</name>
    <name evidence="10" type="ORF">SAMN04489725_11812</name>
</gene>
<dbReference type="PANTHER" id="PTHR33992:SF1">
    <property type="entry name" value="RIBONUCLEASE P PROTEIN COMPONENT"/>
    <property type="match status" value="1"/>
</dbReference>
<comment type="catalytic activity">
    <reaction evidence="7">
        <text>Endonucleolytic cleavage of RNA, removing 5'-extranucleotides from tRNA precursor.</text>
        <dbReference type="EC" id="3.1.26.5"/>
    </reaction>
</comment>
<evidence type="ECO:0000256" key="8">
    <source>
        <dbReference type="NCBIfam" id="TIGR00188"/>
    </source>
</evidence>
<name>A0A1H2X3R1_9BACL</name>
<dbReference type="STRING" id="89784.SAMN04489725_11812"/>
<reference evidence="9" key="3">
    <citation type="submission" date="2023-02" db="EMBL/GenBank/DDBJ databases">
        <title>Proposal of a novel subspecies: Alicyclobacillus hesperidum subspecies aegle.</title>
        <authorList>
            <person name="Goto K."/>
            <person name="Fujii T."/>
            <person name="Yasui K."/>
            <person name="Mochida K."/>
            <person name="Kato-Tanaka Y."/>
            <person name="Morohoshi S."/>
            <person name="An S.Y."/>
            <person name="Kasai H."/>
            <person name="Yokota A."/>
        </authorList>
    </citation>
    <scope>NUCLEOTIDE SEQUENCE</scope>
    <source>
        <strain evidence="9">DSM 12766</strain>
    </source>
</reference>
<keyword evidence="5 7" id="KW-0378">Hydrolase</keyword>
<dbReference type="RefSeq" id="WP_074693570.1">
    <property type="nucleotide sequence ID" value="NZ_BSRA01000016.1"/>
</dbReference>
<sequence>MQSQFRLKENRDFRRVFRRGKSFATARLVLYYCDNRHDGVRVGFSISKKVGNAVVRNRLKRVLRAVFQTWLPELKDKSIDIVVVCRTDAADADFQILYQDVSKLLHKSKIVI</sequence>
<comment type="similarity">
    <text evidence="7">Belongs to the RnpA family.</text>
</comment>
<dbReference type="HAMAP" id="MF_00227">
    <property type="entry name" value="RNase_P"/>
    <property type="match status" value="1"/>
</dbReference>
<evidence type="ECO:0000256" key="2">
    <source>
        <dbReference type="ARBA" id="ARBA00022694"/>
    </source>
</evidence>
<comment type="subunit">
    <text evidence="7">Consists of a catalytic RNA component (M1 or rnpB) and a protein subunit.</text>
</comment>
<proteinExistence type="inferred from homology"/>
<dbReference type="InterPro" id="IPR000100">
    <property type="entry name" value="RNase_P"/>
</dbReference>
<evidence type="ECO:0000256" key="3">
    <source>
        <dbReference type="ARBA" id="ARBA00022722"/>
    </source>
</evidence>
<dbReference type="GO" id="GO:0000049">
    <property type="term" value="F:tRNA binding"/>
    <property type="evidence" value="ECO:0007669"/>
    <property type="project" value="UniProtKB-UniRule"/>
</dbReference>
<evidence type="ECO:0000256" key="5">
    <source>
        <dbReference type="ARBA" id="ARBA00022801"/>
    </source>
</evidence>
<dbReference type="PANTHER" id="PTHR33992">
    <property type="entry name" value="RIBONUCLEASE P PROTEIN COMPONENT"/>
    <property type="match status" value="1"/>
</dbReference>
<dbReference type="Pfam" id="PF00825">
    <property type="entry name" value="Ribonuclease_P"/>
    <property type="match status" value="1"/>
</dbReference>
<keyword evidence="2 7" id="KW-0819">tRNA processing</keyword>
<dbReference type="GO" id="GO:0004526">
    <property type="term" value="F:ribonuclease P activity"/>
    <property type="evidence" value="ECO:0007669"/>
    <property type="project" value="UniProtKB-UniRule"/>
</dbReference>
<keyword evidence="4 7" id="KW-0255">Endonuclease</keyword>
<reference evidence="10" key="2">
    <citation type="submission" date="2016-10" db="EMBL/GenBank/DDBJ databases">
        <authorList>
            <person name="de Groot N.N."/>
        </authorList>
    </citation>
    <scope>NUCLEOTIDE SEQUENCE [LARGE SCALE GENOMIC DNA]</scope>
    <source>
        <strain evidence="10">DSM 12489</strain>
    </source>
</reference>
<dbReference type="InterPro" id="IPR020568">
    <property type="entry name" value="Ribosomal_Su5_D2-typ_SF"/>
</dbReference>
<dbReference type="InterPro" id="IPR020539">
    <property type="entry name" value="RNase_P_CS"/>
</dbReference>